<organism evidence="2 3">
    <name type="scientific">Reichenbachiella ulvae</name>
    <dbReference type="NCBI Taxonomy" id="2980104"/>
    <lineage>
        <taxon>Bacteria</taxon>
        <taxon>Pseudomonadati</taxon>
        <taxon>Bacteroidota</taxon>
        <taxon>Cytophagia</taxon>
        <taxon>Cytophagales</taxon>
        <taxon>Reichenbachiellaceae</taxon>
        <taxon>Reichenbachiella</taxon>
    </lineage>
</organism>
<keyword evidence="3" id="KW-1185">Reference proteome</keyword>
<comment type="caution">
    <text evidence="2">The sequence shown here is derived from an EMBL/GenBank/DDBJ whole genome shotgun (WGS) entry which is preliminary data.</text>
</comment>
<evidence type="ECO:0000313" key="2">
    <source>
        <dbReference type="EMBL" id="MCV9385218.1"/>
    </source>
</evidence>
<dbReference type="EMBL" id="JAOYOD010000001">
    <property type="protein sequence ID" value="MCV9385218.1"/>
    <property type="molecule type" value="Genomic_DNA"/>
</dbReference>
<protein>
    <submittedName>
        <fullName evidence="2">Type II toxin-antitoxin system RelE/ParE family toxin</fullName>
    </submittedName>
</protein>
<sequence length="82" mass="9770">MGIHKRELVRRQADKYYQGLIDGFSKISEKPQLGKSYEDLRLGYRALPVMSHIVFYRVSQDQSVTIIRILHKRMDYKSRLLE</sequence>
<keyword evidence="1" id="KW-1277">Toxin-antitoxin system</keyword>
<dbReference type="InterPro" id="IPR007712">
    <property type="entry name" value="RelE/ParE_toxin"/>
</dbReference>
<dbReference type="InterPro" id="IPR035093">
    <property type="entry name" value="RelE/ParE_toxin_dom_sf"/>
</dbReference>
<dbReference type="RefSeq" id="WP_264136011.1">
    <property type="nucleotide sequence ID" value="NZ_JAOYOD010000001.1"/>
</dbReference>
<dbReference type="Gene3D" id="3.30.2310.20">
    <property type="entry name" value="RelE-like"/>
    <property type="match status" value="1"/>
</dbReference>
<name>A0ABT3CNB5_9BACT</name>
<accession>A0ABT3CNB5</accession>
<dbReference type="Pfam" id="PF05016">
    <property type="entry name" value="ParE_toxin"/>
    <property type="match status" value="1"/>
</dbReference>
<dbReference type="Proteomes" id="UP001300692">
    <property type="component" value="Unassembled WGS sequence"/>
</dbReference>
<reference evidence="2 3" key="1">
    <citation type="submission" date="2022-10" db="EMBL/GenBank/DDBJ databases">
        <title>Comparative genomics and taxonomic characterization of three novel marine species of genus Reichenbachiella exhibiting antioxidant and polysaccharide degradation activities.</title>
        <authorList>
            <person name="Muhammad N."/>
            <person name="Lee Y.-J."/>
            <person name="Ko J."/>
            <person name="Kim S.-G."/>
        </authorList>
    </citation>
    <scope>NUCLEOTIDE SEQUENCE [LARGE SCALE GENOMIC DNA]</scope>
    <source>
        <strain evidence="2 3">ABR2-5</strain>
    </source>
</reference>
<evidence type="ECO:0000256" key="1">
    <source>
        <dbReference type="ARBA" id="ARBA00022649"/>
    </source>
</evidence>
<gene>
    <name evidence="2" type="ORF">N7U62_01010</name>
</gene>
<evidence type="ECO:0000313" key="3">
    <source>
        <dbReference type="Proteomes" id="UP001300692"/>
    </source>
</evidence>
<proteinExistence type="predicted"/>